<evidence type="ECO:0000256" key="1">
    <source>
        <dbReference type="SAM" id="MobiDB-lite"/>
    </source>
</evidence>
<feature type="region of interest" description="Disordered" evidence="1">
    <location>
        <begin position="156"/>
        <end position="219"/>
    </location>
</feature>
<reference evidence="2 3" key="1">
    <citation type="submission" date="2024-10" db="EMBL/GenBank/DDBJ databases">
        <authorList>
            <person name="Kim D."/>
        </authorList>
    </citation>
    <scope>NUCLEOTIDE SEQUENCE [LARGE SCALE GENOMIC DNA]</scope>
    <source>
        <strain evidence="2">BH-2024</strain>
    </source>
</reference>
<dbReference type="EMBL" id="JBICBT010000715">
    <property type="protein sequence ID" value="KAL3104377.1"/>
    <property type="molecule type" value="Genomic_DNA"/>
</dbReference>
<dbReference type="Pfam" id="PF15375">
    <property type="entry name" value="FSAF1"/>
    <property type="match status" value="1"/>
</dbReference>
<gene>
    <name evidence="2" type="ORF">niasHT_030291</name>
</gene>
<proteinExistence type="predicted"/>
<feature type="compositionally biased region" description="Basic residues" evidence="1">
    <location>
        <begin position="184"/>
        <end position="219"/>
    </location>
</feature>
<dbReference type="Proteomes" id="UP001620626">
    <property type="component" value="Unassembled WGS sequence"/>
</dbReference>
<name>A0ABD2KN47_9BILA</name>
<dbReference type="AlphaFoldDB" id="A0ABD2KN47"/>
<evidence type="ECO:0008006" key="4">
    <source>
        <dbReference type="Google" id="ProtNLM"/>
    </source>
</evidence>
<keyword evidence="3" id="KW-1185">Reference proteome</keyword>
<dbReference type="InterPro" id="IPR027973">
    <property type="entry name" value="FSAF1-like"/>
</dbReference>
<accession>A0ABD2KN47</accession>
<feature type="compositionally biased region" description="Basic and acidic residues" evidence="1">
    <location>
        <begin position="156"/>
        <end position="183"/>
    </location>
</feature>
<evidence type="ECO:0000313" key="3">
    <source>
        <dbReference type="Proteomes" id="UP001620626"/>
    </source>
</evidence>
<evidence type="ECO:0000313" key="2">
    <source>
        <dbReference type="EMBL" id="KAL3104377.1"/>
    </source>
</evidence>
<sequence length="219" mass="24932">MLENGPDEDWGCVGPDELFVNSGPTPSLLSLAARVESRHRLLNISKLNLELGQVADKKEERTNEEEETIRNEWEGTNGKNCVTTDDGHKIPKEAPKMATARGAKNLKQLAFEVERFVAANLTDANERQSAEQRMVVALGAKPPRRKAINYRTLKEQRTEAKRKTMEGDGQQPEKDLWRMVKEGKVRKREGGRKRKNGSGVLKKWKKEKQKMSGRKKDRK</sequence>
<protein>
    <recommendedName>
        <fullName evidence="4">Protein SDA1</fullName>
    </recommendedName>
</protein>
<organism evidence="2 3">
    <name type="scientific">Heterodera trifolii</name>
    <dbReference type="NCBI Taxonomy" id="157864"/>
    <lineage>
        <taxon>Eukaryota</taxon>
        <taxon>Metazoa</taxon>
        <taxon>Ecdysozoa</taxon>
        <taxon>Nematoda</taxon>
        <taxon>Chromadorea</taxon>
        <taxon>Rhabditida</taxon>
        <taxon>Tylenchina</taxon>
        <taxon>Tylenchomorpha</taxon>
        <taxon>Tylenchoidea</taxon>
        <taxon>Heteroderidae</taxon>
        <taxon>Heteroderinae</taxon>
        <taxon>Heterodera</taxon>
    </lineage>
</organism>
<comment type="caution">
    <text evidence="2">The sequence shown here is derived from an EMBL/GenBank/DDBJ whole genome shotgun (WGS) entry which is preliminary data.</text>
</comment>